<feature type="domain" description="RHS protein conserved region" evidence="3">
    <location>
        <begin position="92"/>
        <end position="128"/>
    </location>
</feature>
<feature type="non-terminal residue" evidence="5">
    <location>
        <position position="1"/>
    </location>
</feature>
<dbReference type="Proteomes" id="UP000839904">
    <property type="component" value="Unassembled WGS sequence"/>
</dbReference>
<evidence type="ECO:0000256" key="2">
    <source>
        <dbReference type="SAM" id="MobiDB-lite"/>
    </source>
</evidence>
<feature type="region of interest" description="Disordered" evidence="2">
    <location>
        <begin position="225"/>
        <end position="250"/>
    </location>
</feature>
<dbReference type="AlphaFoldDB" id="A0A603KVW3"/>
<name>A0A603KVW3_SALER</name>
<dbReference type="Gene3D" id="2.180.10.10">
    <property type="entry name" value="RHS repeat-associated core"/>
    <property type="match status" value="1"/>
</dbReference>
<dbReference type="InterPro" id="IPR050708">
    <property type="entry name" value="T6SS_VgrG/RHS"/>
</dbReference>
<protein>
    <submittedName>
        <fullName evidence="5">Uncharacterized protein</fullName>
    </submittedName>
</protein>
<feature type="domain" description="Novel toxin 16" evidence="4">
    <location>
        <begin position="252"/>
        <end position="333"/>
    </location>
</feature>
<dbReference type="PANTHER" id="PTHR32305:SF15">
    <property type="entry name" value="PROTEIN RHSA-RELATED"/>
    <property type="match status" value="1"/>
</dbReference>
<dbReference type="NCBIfam" id="TIGR03696">
    <property type="entry name" value="Rhs_assc_core"/>
    <property type="match status" value="1"/>
</dbReference>
<comment type="similarity">
    <text evidence="1">Belongs to the RHS family.</text>
</comment>
<dbReference type="Pfam" id="PF15523">
    <property type="entry name" value="Ntox16"/>
    <property type="match status" value="1"/>
</dbReference>
<sequence length="336" mass="37849">IYTPGSFTPLIRVETQTAELAKAVRRTLAEKFQQEANVTFPPELVALVDSLEAELQRRELSAANRAWLAQCGLTPEQIQNQMEPEYTPERKIHLYHCDHRGLPLALVNAEGKADWSAEYDAWGNVLREINPHKLAQLLRLPGQQYDEETGLYYNRHRYYDPLQGRYITQDPIGLRGGWNPYTYPLNPVAEVDPLGLCVEDLCIIEGGILLSFLFGAGSTIQAQQSQTDSYGRKVNPESDKLTNEHKTGINPGGNCTPDELNYLQSEKNRLCNQSRACAPPPRMLKEEIFRRYQLNLACASVRKTINNSCFGGGDKTHMEEENKAYKTAADCSGLMK</sequence>
<evidence type="ECO:0000259" key="3">
    <source>
        <dbReference type="Pfam" id="PF03527"/>
    </source>
</evidence>
<dbReference type="PANTHER" id="PTHR32305">
    <property type="match status" value="1"/>
</dbReference>
<accession>A0A603KVW3</accession>
<dbReference type="PRINTS" id="PR00394">
    <property type="entry name" value="RHSPROTEIN"/>
</dbReference>
<evidence type="ECO:0000259" key="4">
    <source>
        <dbReference type="Pfam" id="PF15523"/>
    </source>
</evidence>
<comment type="caution">
    <text evidence="5">The sequence shown here is derived from an EMBL/GenBank/DDBJ whole genome shotgun (WGS) entry which is preliminary data.</text>
</comment>
<evidence type="ECO:0000256" key="1">
    <source>
        <dbReference type="ARBA" id="ARBA00009455"/>
    </source>
</evidence>
<gene>
    <name evidence="5" type="ORF">CG587_10415</name>
</gene>
<evidence type="ECO:0000313" key="5">
    <source>
        <dbReference type="EMBL" id="ECT9424956.1"/>
    </source>
</evidence>
<organism evidence="5">
    <name type="scientific">Salmonella enterica</name>
    <name type="common">Salmonella choleraesuis</name>
    <dbReference type="NCBI Taxonomy" id="28901"/>
    <lineage>
        <taxon>Bacteria</taxon>
        <taxon>Pseudomonadati</taxon>
        <taxon>Pseudomonadota</taxon>
        <taxon>Gammaproteobacteria</taxon>
        <taxon>Enterobacterales</taxon>
        <taxon>Enterobacteriaceae</taxon>
        <taxon>Salmonella</taxon>
    </lineage>
</organism>
<dbReference type="Pfam" id="PF03527">
    <property type="entry name" value="RHS"/>
    <property type="match status" value="1"/>
</dbReference>
<dbReference type="EMBL" id="AAKOJA010000003">
    <property type="protein sequence ID" value="ECT9424956.1"/>
    <property type="molecule type" value="Genomic_DNA"/>
</dbReference>
<feature type="compositionally biased region" description="Basic and acidic residues" evidence="2">
    <location>
        <begin position="230"/>
        <end position="247"/>
    </location>
</feature>
<proteinExistence type="inferred from homology"/>
<reference evidence="5" key="1">
    <citation type="submission" date="2018-07" db="EMBL/GenBank/DDBJ databases">
        <authorList>
            <consortium name="PulseNet: The National Subtyping Network for Foodborne Disease Surveillance"/>
            <person name="Tarr C.L."/>
            <person name="Trees E."/>
            <person name="Katz L.S."/>
            <person name="Carleton-Romer H.A."/>
            <person name="Stroika S."/>
            <person name="Kucerova Z."/>
            <person name="Roache K.F."/>
            <person name="Sabol A.L."/>
            <person name="Besser J."/>
            <person name="Gerner-Smidt P."/>
        </authorList>
    </citation>
    <scope>NUCLEOTIDE SEQUENCE [LARGE SCALE GENOMIC DNA]</scope>
    <source>
        <strain evidence="5">PNUSAS018503</strain>
    </source>
</reference>
<dbReference type="InterPro" id="IPR001826">
    <property type="entry name" value="RHS"/>
</dbReference>
<dbReference type="InterPro" id="IPR029118">
    <property type="entry name" value="Ntox16"/>
</dbReference>
<dbReference type="InterPro" id="IPR022385">
    <property type="entry name" value="Rhs_assc_core"/>
</dbReference>